<proteinExistence type="predicted"/>
<dbReference type="EMBL" id="JACJSI010000183">
    <property type="protein sequence ID" value="MBD2534667.1"/>
    <property type="molecule type" value="Genomic_DNA"/>
</dbReference>
<gene>
    <name evidence="1" type="ORF">H6G97_36410</name>
</gene>
<organism evidence="1 2">
    <name type="scientific">Nostoc flagelliforme FACHB-838</name>
    <dbReference type="NCBI Taxonomy" id="2692904"/>
    <lineage>
        <taxon>Bacteria</taxon>
        <taxon>Bacillati</taxon>
        <taxon>Cyanobacteriota</taxon>
        <taxon>Cyanophyceae</taxon>
        <taxon>Nostocales</taxon>
        <taxon>Nostocaceae</taxon>
        <taxon>Nostoc</taxon>
    </lineage>
</organism>
<accession>A0ABR8DYV9</accession>
<keyword evidence="2" id="KW-1185">Reference proteome</keyword>
<evidence type="ECO:0000313" key="2">
    <source>
        <dbReference type="Proteomes" id="UP000623440"/>
    </source>
</evidence>
<dbReference type="RefSeq" id="WP_190945397.1">
    <property type="nucleotide sequence ID" value="NZ_JACJSI010000183.1"/>
</dbReference>
<sequence>MFAKLKDFLPEREGILFIKANNKPSLQAHQKMDMCKMTEFIYEGTEFLVFAYNG</sequence>
<reference evidence="1 2" key="1">
    <citation type="journal article" date="2020" name="ISME J.">
        <title>Comparative genomics reveals insights into cyanobacterial evolution and habitat adaptation.</title>
        <authorList>
            <person name="Chen M.Y."/>
            <person name="Teng W.K."/>
            <person name="Zhao L."/>
            <person name="Hu C.X."/>
            <person name="Zhou Y.K."/>
            <person name="Han B.P."/>
            <person name="Song L.R."/>
            <person name="Shu W.S."/>
        </authorList>
    </citation>
    <scope>NUCLEOTIDE SEQUENCE [LARGE SCALE GENOMIC DNA]</scope>
    <source>
        <strain evidence="1 2">FACHB-838</strain>
    </source>
</reference>
<protein>
    <submittedName>
        <fullName evidence="1">N-acetyltransferase</fullName>
    </submittedName>
</protein>
<dbReference type="Proteomes" id="UP000623440">
    <property type="component" value="Unassembled WGS sequence"/>
</dbReference>
<comment type="caution">
    <text evidence="1">The sequence shown here is derived from an EMBL/GenBank/DDBJ whole genome shotgun (WGS) entry which is preliminary data.</text>
</comment>
<evidence type="ECO:0000313" key="1">
    <source>
        <dbReference type="EMBL" id="MBD2534667.1"/>
    </source>
</evidence>
<name>A0ABR8DYV9_9NOSO</name>